<dbReference type="InterPro" id="IPR001207">
    <property type="entry name" value="Transposase_mutator"/>
</dbReference>
<dbReference type="AlphaFoldDB" id="A0A2H1L5M3"/>
<keyword evidence="8" id="KW-1185">Reference proteome</keyword>
<keyword evidence="3 6" id="KW-0815">Transposition</keyword>
<evidence type="ECO:0000313" key="8">
    <source>
        <dbReference type="Proteomes" id="UP000234462"/>
    </source>
</evidence>
<protein>
    <recommendedName>
        <fullName evidence="6">Mutator family transposase</fullName>
    </recommendedName>
</protein>
<evidence type="ECO:0000313" key="7">
    <source>
        <dbReference type="EMBL" id="SMY12050.1"/>
    </source>
</evidence>
<accession>A0A2H1L5M3</accession>
<organism evidence="7 8">
    <name type="scientific">Brevibacterium jeotgali</name>
    <dbReference type="NCBI Taxonomy" id="1262550"/>
    <lineage>
        <taxon>Bacteria</taxon>
        <taxon>Bacillati</taxon>
        <taxon>Actinomycetota</taxon>
        <taxon>Actinomycetes</taxon>
        <taxon>Micrococcales</taxon>
        <taxon>Brevibacteriaceae</taxon>
        <taxon>Brevibacterium</taxon>
    </lineage>
</organism>
<evidence type="ECO:0000256" key="4">
    <source>
        <dbReference type="ARBA" id="ARBA00023125"/>
    </source>
</evidence>
<evidence type="ECO:0000256" key="5">
    <source>
        <dbReference type="ARBA" id="ARBA00023172"/>
    </source>
</evidence>
<evidence type="ECO:0000256" key="3">
    <source>
        <dbReference type="ARBA" id="ARBA00022578"/>
    </source>
</evidence>
<dbReference type="GO" id="GO:0003677">
    <property type="term" value="F:DNA binding"/>
    <property type="evidence" value="ECO:0007669"/>
    <property type="project" value="UniProtKB-UniRule"/>
</dbReference>
<evidence type="ECO:0000256" key="1">
    <source>
        <dbReference type="ARBA" id="ARBA00002190"/>
    </source>
</evidence>
<name>A0A2H1L5M3_9MICO</name>
<keyword evidence="4 6" id="KW-0238">DNA-binding</keyword>
<comment type="function">
    <text evidence="1 6">Required for the transposition of the insertion element.</text>
</comment>
<dbReference type="GO" id="GO:0004803">
    <property type="term" value="F:transposase activity"/>
    <property type="evidence" value="ECO:0007669"/>
    <property type="project" value="UniProtKB-UniRule"/>
</dbReference>
<comment type="similarity">
    <text evidence="2 6">Belongs to the transposase mutator family.</text>
</comment>
<evidence type="ECO:0000256" key="2">
    <source>
        <dbReference type="ARBA" id="ARBA00010961"/>
    </source>
</evidence>
<evidence type="ECO:0000256" key="6">
    <source>
        <dbReference type="RuleBase" id="RU365089"/>
    </source>
</evidence>
<sequence length="88" mass="9771">MIISLYAGEMTIRDIQHHLATTIGTELSHETISNITDAVLEAVLEWQQQPLDDFYPVVHLDAIRVKVRDVLIVCCDGLTGLPEAIEAT</sequence>
<dbReference type="PANTHER" id="PTHR33217">
    <property type="entry name" value="TRANSPOSASE FOR INSERTION SEQUENCE ELEMENT IS1081"/>
    <property type="match status" value="1"/>
</dbReference>
<keyword evidence="5 6" id="KW-0233">DNA recombination</keyword>
<dbReference type="PANTHER" id="PTHR33217:SF5">
    <property type="entry name" value="MUTATOR FAMILY TRANSPOSASE"/>
    <property type="match status" value="1"/>
</dbReference>
<dbReference type="EMBL" id="FXZM01000007">
    <property type="protein sequence ID" value="SMY12050.1"/>
    <property type="molecule type" value="Genomic_DNA"/>
</dbReference>
<dbReference type="Pfam" id="PF00872">
    <property type="entry name" value="Transposase_mut"/>
    <property type="match status" value="1"/>
</dbReference>
<dbReference type="Proteomes" id="UP000234462">
    <property type="component" value="Unassembled WGS sequence"/>
</dbReference>
<proteinExistence type="inferred from homology"/>
<keyword evidence="6" id="KW-0814">Transposable element</keyword>
<gene>
    <name evidence="7" type="ORF">BJEO58_01644</name>
</gene>
<dbReference type="GO" id="GO:0006313">
    <property type="term" value="P:DNA transposition"/>
    <property type="evidence" value="ECO:0007669"/>
    <property type="project" value="UniProtKB-UniRule"/>
</dbReference>
<reference evidence="8" key="1">
    <citation type="submission" date="2017-03" db="EMBL/GenBank/DDBJ databases">
        <authorList>
            <person name="Monnet C."/>
        </authorList>
    </citation>
    <scope>NUCLEOTIDE SEQUENCE [LARGE SCALE GENOMIC DNA]</scope>
    <source>
        <strain evidence="8">SJ5-8</strain>
    </source>
</reference>